<dbReference type="Proteomes" id="UP001295444">
    <property type="component" value="Chromosome 02"/>
</dbReference>
<keyword evidence="1" id="KW-0175">Coiled coil</keyword>
<proteinExistence type="predicted"/>
<protein>
    <recommendedName>
        <fullName evidence="4">L1 transposable element RRM domain-containing protein</fullName>
    </recommendedName>
</protein>
<accession>A0AAD1RA63</accession>
<dbReference type="InterPro" id="IPR004244">
    <property type="entry name" value="Transposase_22"/>
</dbReference>
<dbReference type="AlphaFoldDB" id="A0AAD1RA63"/>
<evidence type="ECO:0000313" key="3">
    <source>
        <dbReference type="Proteomes" id="UP001295444"/>
    </source>
</evidence>
<dbReference type="EMBL" id="OW240913">
    <property type="protein sequence ID" value="CAH2246387.1"/>
    <property type="molecule type" value="Genomic_DNA"/>
</dbReference>
<name>A0AAD1RA63_PELCU</name>
<keyword evidence="3" id="KW-1185">Reference proteome</keyword>
<evidence type="ECO:0000256" key="1">
    <source>
        <dbReference type="SAM" id="Coils"/>
    </source>
</evidence>
<organism evidence="2 3">
    <name type="scientific">Pelobates cultripes</name>
    <name type="common">Western spadefoot toad</name>
    <dbReference type="NCBI Taxonomy" id="61616"/>
    <lineage>
        <taxon>Eukaryota</taxon>
        <taxon>Metazoa</taxon>
        <taxon>Chordata</taxon>
        <taxon>Craniata</taxon>
        <taxon>Vertebrata</taxon>
        <taxon>Euteleostomi</taxon>
        <taxon>Amphibia</taxon>
        <taxon>Batrachia</taxon>
        <taxon>Anura</taxon>
        <taxon>Pelobatoidea</taxon>
        <taxon>Pelobatidae</taxon>
        <taxon>Pelobates</taxon>
    </lineage>
</organism>
<feature type="coiled-coil region" evidence="1">
    <location>
        <begin position="13"/>
        <end position="102"/>
    </location>
</feature>
<evidence type="ECO:0008006" key="4">
    <source>
        <dbReference type="Google" id="ProtNLM"/>
    </source>
</evidence>
<evidence type="ECO:0000313" key="2">
    <source>
        <dbReference type="EMBL" id="CAH2246387.1"/>
    </source>
</evidence>
<sequence>MNIYFSPQQHKTLKQKLNDIDSSNDTLDQEEIKVSDKDQVTSSILHNSLRANLDAIKLELASMAAEIKTEIKQEINILAVNMQRFEDQLQEMDYQVKSLTDETQKAHSKILVLELKLMEMEDHSHWKNLRFRNIPEKPTQEDIRQTLLDFFVALGITFDPHDQIIESCHRLLKPQAIKKDVPRDIIVCFFSYQFKELILKFVRENQIKAGKFQNVKVFRDISFETR</sequence>
<dbReference type="PANTHER" id="PTHR11505">
    <property type="entry name" value="L1 TRANSPOSABLE ELEMENT-RELATED"/>
    <property type="match status" value="1"/>
</dbReference>
<gene>
    <name evidence="2" type="ORF">PECUL_23A008501</name>
</gene>
<reference evidence="2" key="1">
    <citation type="submission" date="2022-03" db="EMBL/GenBank/DDBJ databases">
        <authorList>
            <person name="Alioto T."/>
            <person name="Alioto T."/>
            <person name="Gomez Garrido J."/>
        </authorList>
    </citation>
    <scope>NUCLEOTIDE SEQUENCE</scope>
</reference>
<dbReference type="Gene3D" id="3.30.70.1820">
    <property type="entry name" value="L1 transposable element, RRM domain"/>
    <property type="match status" value="1"/>
</dbReference>